<protein>
    <recommendedName>
        <fullName evidence="3">DUF202 domain-containing protein</fullName>
    </recommendedName>
</protein>
<reference evidence="2" key="1">
    <citation type="journal article" date="2020" name="Nature">
        <title>Giant virus diversity and host interactions through global metagenomics.</title>
        <authorList>
            <person name="Schulz F."/>
            <person name="Roux S."/>
            <person name="Paez-Espino D."/>
            <person name="Jungbluth S."/>
            <person name="Walsh D.A."/>
            <person name="Denef V.J."/>
            <person name="McMahon K.D."/>
            <person name="Konstantinidis K.T."/>
            <person name="Eloe-Fadrosh E.A."/>
            <person name="Kyrpides N.C."/>
            <person name="Woyke T."/>
        </authorList>
    </citation>
    <scope>NUCLEOTIDE SEQUENCE</scope>
    <source>
        <strain evidence="2">GVMAG-S-ERX556022-25</strain>
    </source>
</reference>
<sequence>MSLNHNPQMFANTYISMTRNMYVTSSIGLTVIIFSKNFNKYEKMLQILSSIILIYSIFYGYQASVFFNQYIDFLKKQKKLSEPYISQLQYWKQLTTFTYIYIIIVLIILFIIIFRKILK</sequence>
<accession>A0A6C0AZ06</accession>
<dbReference type="AlphaFoldDB" id="A0A6C0AZ06"/>
<evidence type="ECO:0008006" key="3">
    <source>
        <dbReference type="Google" id="ProtNLM"/>
    </source>
</evidence>
<organism evidence="2">
    <name type="scientific">viral metagenome</name>
    <dbReference type="NCBI Taxonomy" id="1070528"/>
    <lineage>
        <taxon>unclassified sequences</taxon>
        <taxon>metagenomes</taxon>
        <taxon>organismal metagenomes</taxon>
    </lineage>
</organism>
<keyword evidence="1" id="KW-1133">Transmembrane helix</keyword>
<dbReference type="EMBL" id="MN738809">
    <property type="protein sequence ID" value="QHS84550.1"/>
    <property type="molecule type" value="Genomic_DNA"/>
</dbReference>
<evidence type="ECO:0000256" key="1">
    <source>
        <dbReference type="SAM" id="Phobius"/>
    </source>
</evidence>
<keyword evidence="1" id="KW-0472">Membrane</keyword>
<feature type="transmembrane region" description="Helical" evidence="1">
    <location>
        <begin position="51"/>
        <end position="71"/>
    </location>
</feature>
<evidence type="ECO:0000313" key="2">
    <source>
        <dbReference type="EMBL" id="QHS84550.1"/>
    </source>
</evidence>
<keyword evidence="1" id="KW-0812">Transmembrane</keyword>
<feature type="transmembrane region" description="Helical" evidence="1">
    <location>
        <begin position="91"/>
        <end position="114"/>
    </location>
</feature>
<proteinExistence type="predicted"/>
<feature type="transmembrane region" description="Helical" evidence="1">
    <location>
        <begin position="20"/>
        <end position="39"/>
    </location>
</feature>
<name>A0A6C0AZ06_9ZZZZ</name>